<dbReference type="EMBL" id="KN716204">
    <property type="protein sequence ID" value="KJH50499.1"/>
    <property type="molecule type" value="Genomic_DNA"/>
</dbReference>
<dbReference type="GO" id="GO:0003723">
    <property type="term" value="F:RNA binding"/>
    <property type="evidence" value="ECO:0007669"/>
    <property type="project" value="InterPro"/>
</dbReference>
<dbReference type="Gene3D" id="3.30.2350.10">
    <property type="entry name" value="Pseudouridine synthase"/>
    <property type="match status" value="1"/>
</dbReference>
<dbReference type="InterPro" id="IPR006145">
    <property type="entry name" value="PsdUridine_synth_RsuA/RluA"/>
</dbReference>
<feature type="domain" description="Pseudouridine synthase RsuA/RluA-like" evidence="2">
    <location>
        <begin position="217"/>
        <end position="336"/>
    </location>
</feature>
<keyword evidence="1" id="KW-0812">Transmembrane</keyword>
<accession>A0A0D8Y399</accession>
<name>A0A0D8Y399_DICVI</name>
<dbReference type="InterPro" id="IPR020103">
    <property type="entry name" value="PsdUridine_synth_cat_dom_sf"/>
</dbReference>
<reference evidence="4" key="2">
    <citation type="journal article" date="2016" name="Sci. Rep.">
        <title>Dictyocaulus viviparus genome, variome and transcriptome elucidate lungworm biology and support future intervention.</title>
        <authorList>
            <person name="McNulty S.N."/>
            <person name="Strube C."/>
            <person name="Rosa B.A."/>
            <person name="Martin J.C."/>
            <person name="Tyagi R."/>
            <person name="Choi Y.J."/>
            <person name="Wang Q."/>
            <person name="Hallsworth Pepin K."/>
            <person name="Zhang X."/>
            <person name="Ozersky P."/>
            <person name="Wilson R.K."/>
            <person name="Sternberg P.W."/>
            <person name="Gasser R.B."/>
            <person name="Mitreva M."/>
        </authorList>
    </citation>
    <scope>NUCLEOTIDE SEQUENCE [LARGE SCALE GENOMIC DNA]</scope>
    <source>
        <strain evidence="4">HannoverDv2000</strain>
    </source>
</reference>
<proteinExistence type="predicted"/>
<evidence type="ECO:0000313" key="3">
    <source>
        <dbReference type="EMBL" id="KJH50499.1"/>
    </source>
</evidence>
<keyword evidence="1" id="KW-0472">Membrane</keyword>
<keyword evidence="1" id="KW-1133">Transmembrane helix</keyword>
<protein>
    <recommendedName>
        <fullName evidence="2">Pseudouridine synthase RsuA/RluA-like domain-containing protein</fullName>
    </recommendedName>
</protein>
<sequence>MSENSDGDFFGIEYMTSNPSQFHLRIEAVEDVKSSKNCKLTVASRLHSDECYTGYDDSRLSGTEYFDKAFFPQIGTNAETAQHDEEQSTDFFEDNFFRRDENIKLYPIFMNSVEIYSLMKFLIKSLYFSQLIIVLIVNALSQAVLKTNSYYFQADFKYSSTIFKFLFQFQYDELSREDTEKTALEKIRSNIVPVWRMSQDELVNLMANRARVAPKCERLCLVKSLDKYQSGVILFATNSAVQSALKEDIENGLVEHVTRCIVRDELEDSPLKITIPLFKTLKNRDFKLQPLTSNSIKKEIFYVESLCRTLQGRKYISCVEVRTRKEIPHQVRAHLAMARCPLIGDPKYSKCSPIPPKLSQHVLDSLNLSSSQARSFTRHFSVECSNTYTCSNASTFCLDAEKTKTTQSTRINIIAVLLYHVTFSKLYLVLSIYCSCNSCCFVVRYFNIHCHYKHRSSFVAFKFIDRFLHEPSFYDDYLCIRL</sequence>
<evidence type="ECO:0000256" key="1">
    <source>
        <dbReference type="SAM" id="Phobius"/>
    </source>
</evidence>
<dbReference type="SUPFAM" id="SSF55120">
    <property type="entry name" value="Pseudouridine synthase"/>
    <property type="match status" value="1"/>
</dbReference>
<dbReference type="OrthoDB" id="418349at2759"/>
<evidence type="ECO:0000313" key="4">
    <source>
        <dbReference type="Proteomes" id="UP000053766"/>
    </source>
</evidence>
<dbReference type="GO" id="GO:0009982">
    <property type="term" value="F:pseudouridine synthase activity"/>
    <property type="evidence" value="ECO:0007669"/>
    <property type="project" value="InterPro"/>
</dbReference>
<organism evidence="3 4">
    <name type="scientific">Dictyocaulus viviparus</name>
    <name type="common">Bovine lungworm</name>
    <dbReference type="NCBI Taxonomy" id="29172"/>
    <lineage>
        <taxon>Eukaryota</taxon>
        <taxon>Metazoa</taxon>
        <taxon>Ecdysozoa</taxon>
        <taxon>Nematoda</taxon>
        <taxon>Chromadorea</taxon>
        <taxon>Rhabditida</taxon>
        <taxon>Rhabditina</taxon>
        <taxon>Rhabditomorpha</taxon>
        <taxon>Strongyloidea</taxon>
        <taxon>Metastrongylidae</taxon>
        <taxon>Dictyocaulus</taxon>
    </lineage>
</organism>
<gene>
    <name evidence="3" type="ORF">DICVIV_03349</name>
</gene>
<dbReference type="STRING" id="29172.A0A0D8Y399"/>
<dbReference type="InterPro" id="IPR050188">
    <property type="entry name" value="RluA_PseudoU_synthase"/>
</dbReference>
<reference evidence="3 4" key="1">
    <citation type="submission" date="2013-11" db="EMBL/GenBank/DDBJ databases">
        <title>Draft genome of the bovine lungworm Dictyocaulus viviparus.</title>
        <authorList>
            <person name="Mitreva M."/>
        </authorList>
    </citation>
    <scope>NUCLEOTIDE SEQUENCE [LARGE SCALE GENOMIC DNA]</scope>
    <source>
        <strain evidence="3 4">HannoverDv2000</strain>
    </source>
</reference>
<dbReference type="AlphaFoldDB" id="A0A0D8Y399"/>
<keyword evidence="4" id="KW-1185">Reference proteome</keyword>
<dbReference type="Proteomes" id="UP000053766">
    <property type="component" value="Unassembled WGS sequence"/>
</dbReference>
<feature type="transmembrane region" description="Helical" evidence="1">
    <location>
        <begin position="426"/>
        <end position="446"/>
    </location>
</feature>
<evidence type="ECO:0000259" key="2">
    <source>
        <dbReference type="Pfam" id="PF00849"/>
    </source>
</evidence>
<dbReference type="Pfam" id="PF00849">
    <property type="entry name" value="PseudoU_synth_2"/>
    <property type="match status" value="1"/>
</dbReference>
<dbReference type="PANTHER" id="PTHR21600">
    <property type="entry name" value="MITOCHONDRIAL RNA PSEUDOURIDINE SYNTHASE"/>
    <property type="match status" value="1"/>
</dbReference>
<dbReference type="GO" id="GO:0001522">
    <property type="term" value="P:pseudouridine synthesis"/>
    <property type="evidence" value="ECO:0007669"/>
    <property type="project" value="InterPro"/>
</dbReference>